<dbReference type="SUPFAM" id="SSF55144">
    <property type="entry name" value="LigT-like"/>
    <property type="match status" value="1"/>
</dbReference>
<keyword evidence="3" id="KW-1185">Reference proteome</keyword>
<dbReference type="Pfam" id="PF10469">
    <property type="entry name" value="AKAP7_NLS"/>
    <property type="match status" value="1"/>
</dbReference>
<proteinExistence type="predicted"/>
<dbReference type="GO" id="GO:0034237">
    <property type="term" value="F:protein kinase A regulatory subunit binding"/>
    <property type="evidence" value="ECO:0007669"/>
    <property type="project" value="TreeGrafter"/>
</dbReference>
<name>A0A6S7GN54_PARCT</name>
<sequence length="267" mass="30300">MDVFKNNKRSGCGSGESSLTDESGSSFGLAQHAQTKTVHKRKRESEKGGKTEEIKIKKKRPNHFVAIRVSDPAIHLAIKGFQDAVLKENEKLKPALIPLLSLHITMAVMHLDETTIKIAQDALEKCKDKISRALQAVNHKLIFSGVGNFNNQIVFVKLQEQQQIDCLKNINSVIKKAFEEDEICLTDKKEYNPHLTLIKKRSFRKDEIKKVYESYLDKYFGVESVKEVHLYRMGPKEDGSYECVSTITCCNDSHMGENKSCKIRSRA</sequence>
<evidence type="ECO:0000313" key="2">
    <source>
        <dbReference type="EMBL" id="CAB3986150.1"/>
    </source>
</evidence>
<organism evidence="2 3">
    <name type="scientific">Paramuricea clavata</name>
    <name type="common">Red gorgonian</name>
    <name type="synonym">Violescent sea-whip</name>
    <dbReference type="NCBI Taxonomy" id="317549"/>
    <lineage>
        <taxon>Eukaryota</taxon>
        <taxon>Metazoa</taxon>
        <taxon>Cnidaria</taxon>
        <taxon>Anthozoa</taxon>
        <taxon>Octocorallia</taxon>
        <taxon>Malacalcyonacea</taxon>
        <taxon>Plexauridae</taxon>
        <taxon>Paramuricea</taxon>
    </lineage>
</organism>
<evidence type="ECO:0000256" key="1">
    <source>
        <dbReference type="SAM" id="MobiDB-lite"/>
    </source>
</evidence>
<dbReference type="PANTHER" id="PTHR15934:SF2">
    <property type="entry name" value="A-KINASE ANCHOR PROTEIN 7-LIKE PHOSPHOESTERASE DOMAIN-CONTAINING PROTEIN"/>
    <property type="match status" value="1"/>
</dbReference>
<dbReference type="OrthoDB" id="277832at2759"/>
<feature type="region of interest" description="Disordered" evidence="1">
    <location>
        <begin position="1"/>
        <end position="55"/>
    </location>
</feature>
<protein>
    <submittedName>
        <fullName evidence="2">Uncharacterized protein</fullName>
    </submittedName>
</protein>
<comment type="caution">
    <text evidence="2">The sequence shown here is derived from an EMBL/GenBank/DDBJ whole genome shotgun (WGS) entry which is preliminary data.</text>
</comment>
<dbReference type="Proteomes" id="UP001152795">
    <property type="component" value="Unassembled WGS sequence"/>
</dbReference>
<dbReference type="AlphaFoldDB" id="A0A6S7GN54"/>
<gene>
    <name evidence="2" type="ORF">PACLA_8A074898</name>
</gene>
<dbReference type="EMBL" id="CACRXK020000969">
    <property type="protein sequence ID" value="CAB3986150.1"/>
    <property type="molecule type" value="Genomic_DNA"/>
</dbReference>
<evidence type="ECO:0000313" key="3">
    <source>
        <dbReference type="Proteomes" id="UP001152795"/>
    </source>
</evidence>
<dbReference type="Gene3D" id="3.90.1140.10">
    <property type="entry name" value="Cyclic phosphodiesterase"/>
    <property type="match status" value="1"/>
</dbReference>
<dbReference type="PANTHER" id="PTHR15934">
    <property type="entry name" value="RNA 2',3'-CYCLIC PHOSPHODIESTERASE"/>
    <property type="match status" value="1"/>
</dbReference>
<dbReference type="InterPro" id="IPR019510">
    <property type="entry name" value="AKAP7-like_phosphoesterase"/>
</dbReference>
<reference evidence="2" key="1">
    <citation type="submission" date="2020-04" db="EMBL/GenBank/DDBJ databases">
        <authorList>
            <person name="Alioto T."/>
            <person name="Alioto T."/>
            <person name="Gomez Garrido J."/>
        </authorList>
    </citation>
    <scope>NUCLEOTIDE SEQUENCE</scope>
    <source>
        <strain evidence="2">A484AB</strain>
    </source>
</reference>
<feature type="compositionally biased region" description="Polar residues" evidence="1">
    <location>
        <begin position="15"/>
        <end position="36"/>
    </location>
</feature>
<dbReference type="InterPro" id="IPR009097">
    <property type="entry name" value="Cyclic_Pdiesterase"/>
</dbReference>
<feature type="compositionally biased region" description="Basic and acidic residues" evidence="1">
    <location>
        <begin position="43"/>
        <end position="55"/>
    </location>
</feature>
<accession>A0A6S7GN54</accession>
<dbReference type="InterPro" id="IPR052641">
    <property type="entry name" value="AKAP7_isoform_gamma"/>
</dbReference>
<dbReference type="GO" id="GO:0010738">
    <property type="term" value="P:regulation of protein kinase A signaling"/>
    <property type="evidence" value="ECO:0007669"/>
    <property type="project" value="TreeGrafter"/>
</dbReference>
<dbReference type="GO" id="GO:0005829">
    <property type="term" value="C:cytosol"/>
    <property type="evidence" value="ECO:0007669"/>
    <property type="project" value="TreeGrafter"/>
</dbReference>